<accession>A0A6G1GN13</accession>
<evidence type="ECO:0000313" key="2">
    <source>
        <dbReference type="EMBL" id="KAF1982356.1"/>
    </source>
</evidence>
<reference evidence="2" key="1">
    <citation type="journal article" date="2020" name="Stud. Mycol.">
        <title>101 Dothideomycetes genomes: a test case for predicting lifestyles and emergence of pathogens.</title>
        <authorList>
            <person name="Haridas S."/>
            <person name="Albert R."/>
            <person name="Binder M."/>
            <person name="Bloem J."/>
            <person name="Labutti K."/>
            <person name="Salamov A."/>
            <person name="Andreopoulos B."/>
            <person name="Baker S."/>
            <person name="Barry K."/>
            <person name="Bills G."/>
            <person name="Bluhm B."/>
            <person name="Cannon C."/>
            <person name="Castanera R."/>
            <person name="Culley D."/>
            <person name="Daum C."/>
            <person name="Ezra D."/>
            <person name="Gonzalez J."/>
            <person name="Henrissat B."/>
            <person name="Kuo A."/>
            <person name="Liang C."/>
            <person name="Lipzen A."/>
            <person name="Lutzoni F."/>
            <person name="Magnuson J."/>
            <person name="Mondo S."/>
            <person name="Nolan M."/>
            <person name="Ohm R."/>
            <person name="Pangilinan J."/>
            <person name="Park H.-J."/>
            <person name="Ramirez L."/>
            <person name="Alfaro M."/>
            <person name="Sun H."/>
            <person name="Tritt A."/>
            <person name="Yoshinaga Y."/>
            <person name="Zwiers L.-H."/>
            <person name="Turgeon B."/>
            <person name="Goodwin S."/>
            <person name="Spatafora J."/>
            <person name="Crous P."/>
            <person name="Grigoriev I."/>
        </authorList>
    </citation>
    <scope>NUCLEOTIDE SEQUENCE</scope>
    <source>
        <strain evidence="2">CBS 113979</strain>
    </source>
</reference>
<gene>
    <name evidence="2" type="ORF">K402DRAFT_397619</name>
</gene>
<dbReference type="Proteomes" id="UP000800041">
    <property type="component" value="Unassembled WGS sequence"/>
</dbReference>
<name>A0A6G1GN13_9PEZI</name>
<dbReference type="EMBL" id="ML977185">
    <property type="protein sequence ID" value="KAF1982356.1"/>
    <property type="molecule type" value="Genomic_DNA"/>
</dbReference>
<proteinExistence type="predicted"/>
<feature type="region of interest" description="Disordered" evidence="1">
    <location>
        <begin position="28"/>
        <end position="58"/>
    </location>
</feature>
<organism evidence="2 3">
    <name type="scientific">Aulographum hederae CBS 113979</name>
    <dbReference type="NCBI Taxonomy" id="1176131"/>
    <lineage>
        <taxon>Eukaryota</taxon>
        <taxon>Fungi</taxon>
        <taxon>Dikarya</taxon>
        <taxon>Ascomycota</taxon>
        <taxon>Pezizomycotina</taxon>
        <taxon>Dothideomycetes</taxon>
        <taxon>Pleosporomycetidae</taxon>
        <taxon>Aulographales</taxon>
        <taxon>Aulographaceae</taxon>
    </lineage>
</organism>
<dbReference type="AlphaFoldDB" id="A0A6G1GN13"/>
<keyword evidence="3" id="KW-1185">Reference proteome</keyword>
<evidence type="ECO:0000256" key="1">
    <source>
        <dbReference type="SAM" id="MobiDB-lite"/>
    </source>
</evidence>
<evidence type="ECO:0000313" key="3">
    <source>
        <dbReference type="Proteomes" id="UP000800041"/>
    </source>
</evidence>
<protein>
    <submittedName>
        <fullName evidence="2">Uncharacterized protein</fullName>
    </submittedName>
</protein>
<sequence length="110" mass="11888">MRQILSPLARSDLFSVLNQLSSLAAEISPQAGQRPVTSPFKPQGRHDPPISRSSSLSVSPYTSTFKYSARSLIGAARGRSGILLPVFSPFPAYCSTRATATPIYFLGRET</sequence>